<gene>
    <name evidence="1" type="ORF">MUK42_00897</name>
</gene>
<evidence type="ECO:0000313" key="2">
    <source>
        <dbReference type="Proteomes" id="UP001055439"/>
    </source>
</evidence>
<name>A0A9E7GIF4_9LILI</name>
<accession>A0A9E7GIF4</accession>
<reference evidence="1" key="1">
    <citation type="submission" date="2022-05" db="EMBL/GenBank/DDBJ databases">
        <title>The Musa troglodytarum L. genome provides insights into the mechanism of non-climacteric behaviour and enrichment of carotenoids.</title>
        <authorList>
            <person name="Wang J."/>
        </authorList>
    </citation>
    <scope>NUCLEOTIDE SEQUENCE</scope>
    <source>
        <tissue evidence="1">Leaf</tissue>
    </source>
</reference>
<proteinExistence type="predicted"/>
<dbReference type="Proteomes" id="UP001055439">
    <property type="component" value="Chromosome 6"/>
</dbReference>
<keyword evidence="2" id="KW-1185">Reference proteome</keyword>
<organism evidence="1 2">
    <name type="scientific">Musa troglodytarum</name>
    <name type="common">fe'i banana</name>
    <dbReference type="NCBI Taxonomy" id="320322"/>
    <lineage>
        <taxon>Eukaryota</taxon>
        <taxon>Viridiplantae</taxon>
        <taxon>Streptophyta</taxon>
        <taxon>Embryophyta</taxon>
        <taxon>Tracheophyta</taxon>
        <taxon>Spermatophyta</taxon>
        <taxon>Magnoliopsida</taxon>
        <taxon>Liliopsida</taxon>
        <taxon>Zingiberales</taxon>
        <taxon>Musaceae</taxon>
        <taxon>Musa</taxon>
    </lineage>
</organism>
<dbReference type="EMBL" id="CP097508">
    <property type="protein sequence ID" value="URE12594.1"/>
    <property type="molecule type" value="Genomic_DNA"/>
</dbReference>
<protein>
    <submittedName>
        <fullName evidence="1">Uncharacterized protein</fullName>
    </submittedName>
</protein>
<evidence type="ECO:0000313" key="1">
    <source>
        <dbReference type="EMBL" id="URE12594.1"/>
    </source>
</evidence>
<sequence length="59" mass="6719">MLRTCDPTTKWSFTGHEADLLHRTATDGTSRFPCLSLSLSFEDDDDEDDDLERTAEEKP</sequence>
<dbReference type="AlphaFoldDB" id="A0A9E7GIF4"/>